<keyword evidence="5" id="KW-1185">Reference proteome</keyword>
<reference evidence="4" key="3">
    <citation type="submission" date="2015-04" db="UniProtKB">
        <authorList>
            <consortium name="EnsemblPlants"/>
        </authorList>
    </citation>
    <scope>IDENTIFICATION</scope>
    <source>
        <strain evidence="4">cv. Jemalong A17</strain>
    </source>
</reference>
<reference evidence="3 5" key="2">
    <citation type="journal article" date="2014" name="BMC Genomics">
        <title>An improved genome release (version Mt4.0) for the model legume Medicago truncatula.</title>
        <authorList>
            <person name="Tang H."/>
            <person name="Krishnakumar V."/>
            <person name="Bidwell S."/>
            <person name="Rosen B."/>
            <person name="Chan A."/>
            <person name="Zhou S."/>
            <person name="Gentzbittel L."/>
            <person name="Childs K.L."/>
            <person name="Yandell M."/>
            <person name="Gundlach H."/>
            <person name="Mayer K.F."/>
            <person name="Schwartz D.C."/>
            <person name="Town C.D."/>
        </authorList>
    </citation>
    <scope>GENOME REANNOTATION</scope>
    <source>
        <strain evidence="4 5">cv. Jemalong A17</strain>
    </source>
</reference>
<proteinExistence type="predicted"/>
<evidence type="ECO:0000313" key="3">
    <source>
        <dbReference type="EMBL" id="AET02366.1"/>
    </source>
</evidence>
<protein>
    <submittedName>
        <fullName evidence="3">Transmembrane protein, putative</fullName>
    </submittedName>
</protein>
<sequence length="110" mass="12510">MARSSSFKIWYLIGTSIWVLVILGGLLHVLESLIFSNVYAQLFVRAWESWSPLKVNVFSCQLLHDRIPIHQNLFSRNIIVDPSGISCVLSIEPIVSVYHIFVGRPLLCQV</sequence>
<evidence type="ECO:0000256" key="1">
    <source>
        <dbReference type="SAM" id="Phobius"/>
    </source>
</evidence>
<name>G7LGS6_MEDTR</name>
<dbReference type="HOGENOM" id="CLU_2174784_0_0_1"/>
<accession>G7LGS6</accession>
<feature type="transmembrane region" description="Helical" evidence="1">
    <location>
        <begin position="9"/>
        <end position="30"/>
    </location>
</feature>
<keyword evidence="1" id="KW-1133">Transmembrane helix</keyword>
<evidence type="ECO:0000313" key="5">
    <source>
        <dbReference type="Proteomes" id="UP000002051"/>
    </source>
</evidence>
<reference evidence="3 5" key="1">
    <citation type="journal article" date="2011" name="Nature">
        <title>The Medicago genome provides insight into the evolution of rhizobial symbioses.</title>
        <authorList>
            <person name="Young N.D."/>
            <person name="Debelle F."/>
            <person name="Oldroyd G.E."/>
            <person name="Geurts R."/>
            <person name="Cannon S.B."/>
            <person name="Udvardi M.K."/>
            <person name="Benedito V.A."/>
            <person name="Mayer K.F."/>
            <person name="Gouzy J."/>
            <person name="Schoof H."/>
            <person name="Van de Peer Y."/>
            <person name="Proost S."/>
            <person name="Cook D.R."/>
            <person name="Meyers B.C."/>
            <person name="Spannagl M."/>
            <person name="Cheung F."/>
            <person name="De Mita S."/>
            <person name="Krishnakumar V."/>
            <person name="Gundlach H."/>
            <person name="Zhou S."/>
            <person name="Mudge J."/>
            <person name="Bharti A.K."/>
            <person name="Murray J.D."/>
            <person name="Naoumkina M.A."/>
            <person name="Rosen B."/>
            <person name="Silverstein K.A."/>
            <person name="Tang H."/>
            <person name="Rombauts S."/>
            <person name="Zhao P.X."/>
            <person name="Zhou P."/>
            <person name="Barbe V."/>
            <person name="Bardou P."/>
            <person name="Bechner M."/>
            <person name="Bellec A."/>
            <person name="Berger A."/>
            <person name="Berges H."/>
            <person name="Bidwell S."/>
            <person name="Bisseling T."/>
            <person name="Choisne N."/>
            <person name="Couloux A."/>
            <person name="Denny R."/>
            <person name="Deshpande S."/>
            <person name="Dai X."/>
            <person name="Doyle J.J."/>
            <person name="Dudez A.M."/>
            <person name="Farmer A.D."/>
            <person name="Fouteau S."/>
            <person name="Franken C."/>
            <person name="Gibelin C."/>
            <person name="Gish J."/>
            <person name="Goldstein S."/>
            <person name="Gonzalez A.J."/>
            <person name="Green P.J."/>
            <person name="Hallab A."/>
            <person name="Hartog M."/>
            <person name="Hua A."/>
            <person name="Humphray S.J."/>
            <person name="Jeong D.H."/>
            <person name="Jing Y."/>
            <person name="Jocker A."/>
            <person name="Kenton S.M."/>
            <person name="Kim D.J."/>
            <person name="Klee K."/>
            <person name="Lai H."/>
            <person name="Lang C."/>
            <person name="Lin S."/>
            <person name="Macmil S.L."/>
            <person name="Magdelenat G."/>
            <person name="Matthews L."/>
            <person name="McCorrison J."/>
            <person name="Monaghan E.L."/>
            <person name="Mun J.H."/>
            <person name="Najar F.Z."/>
            <person name="Nicholson C."/>
            <person name="Noirot C."/>
            <person name="O'Bleness M."/>
            <person name="Paule C.R."/>
            <person name="Poulain J."/>
            <person name="Prion F."/>
            <person name="Qin B."/>
            <person name="Qu C."/>
            <person name="Retzel E.F."/>
            <person name="Riddle C."/>
            <person name="Sallet E."/>
            <person name="Samain S."/>
            <person name="Samson N."/>
            <person name="Sanders I."/>
            <person name="Saurat O."/>
            <person name="Scarpelli C."/>
            <person name="Schiex T."/>
            <person name="Segurens B."/>
            <person name="Severin A.J."/>
            <person name="Sherrier D.J."/>
            <person name="Shi R."/>
            <person name="Sims S."/>
            <person name="Singer S.R."/>
            <person name="Sinharoy S."/>
            <person name="Sterck L."/>
            <person name="Viollet A."/>
            <person name="Wang B.B."/>
            <person name="Wang K."/>
            <person name="Wang M."/>
            <person name="Wang X."/>
            <person name="Warfsmann J."/>
            <person name="Weissenbach J."/>
            <person name="White D.D."/>
            <person name="White J.D."/>
            <person name="Wiley G.B."/>
            <person name="Wincker P."/>
            <person name="Xing Y."/>
            <person name="Yang L."/>
            <person name="Yao Z."/>
            <person name="Ying F."/>
            <person name="Zhai J."/>
            <person name="Zhou L."/>
            <person name="Zuber A."/>
            <person name="Denarie J."/>
            <person name="Dixon R.A."/>
            <person name="May G.D."/>
            <person name="Schwartz D.C."/>
            <person name="Rogers J."/>
            <person name="Quetier F."/>
            <person name="Town C.D."/>
            <person name="Roe B.A."/>
        </authorList>
    </citation>
    <scope>NUCLEOTIDE SEQUENCE [LARGE SCALE GENOMIC DNA]</scope>
    <source>
        <strain evidence="3">A17</strain>
        <strain evidence="4 5">cv. Jemalong A17</strain>
    </source>
</reference>
<organism evidence="3 5">
    <name type="scientific">Medicago truncatula</name>
    <name type="common">Barrel medic</name>
    <name type="synonym">Medicago tribuloides</name>
    <dbReference type="NCBI Taxonomy" id="3880"/>
    <lineage>
        <taxon>Eukaryota</taxon>
        <taxon>Viridiplantae</taxon>
        <taxon>Streptophyta</taxon>
        <taxon>Embryophyta</taxon>
        <taxon>Tracheophyta</taxon>
        <taxon>Spermatophyta</taxon>
        <taxon>Magnoliopsida</taxon>
        <taxon>eudicotyledons</taxon>
        <taxon>Gunneridae</taxon>
        <taxon>Pentapetalae</taxon>
        <taxon>rosids</taxon>
        <taxon>fabids</taxon>
        <taxon>Fabales</taxon>
        <taxon>Fabaceae</taxon>
        <taxon>Papilionoideae</taxon>
        <taxon>50 kb inversion clade</taxon>
        <taxon>NPAAA clade</taxon>
        <taxon>Hologalegina</taxon>
        <taxon>IRL clade</taxon>
        <taxon>Trifolieae</taxon>
        <taxon>Medicago</taxon>
    </lineage>
</organism>
<keyword evidence="1" id="KW-0472">Membrane</keyword>
<dbReference type="EMBL" id="CM001224">
    <property type="protein sequence ID" value="AET02366.1"/>
    <property type="molecule type" value="Genomic_DNA"/>
</dbReference>
<dbReference type="EnsemblPlants" id="AET02366">
    <property type="protein sequence ID" value="AET02366"/>
    <property type="gene ID" value="MTR_8g039630"/>
</dbReference>
<keyword evidence="1 3" id="KW-0812">Transmembrane</keyword>
<dbReference type="Pfam" id="PF13966">
    <property type="entry name" value="zf-RVT"/>
    <property type="match status" value="1"/>
</dbReference>
<dbReference type="PaxDb" id="3880-AET02366"/>
<gene>
    <name evidence="3" type="ordered locus">MTR_8g039630</name>
</gene>
<dbReference type="AlphaFoldDB" id="G7LGS6"/>
<evidence type="ECO:0000313" key="4">
    <source>
        <dbReference type="EnsemblPlants" id="AET02366"/>
    </source>
</evidence>
<evidence type="ECO:0000259" key="2">
    <source>
        <dbReference type="Pfam" id="PF13966"/>
    </source>
</evidence>
<dbReference type="InterPro" id="IPR026960">
    <property type="entry name" value="RVT-Znf"/>
</dbReference>
<dbReference type="Proteomes" id="UP000002051">
    <property type="component" value="Chromosome 8"/>
</dbReference>
<feature type="domain" description="Reverse transcriptase zinc-binding" evidence="2">
    <location>
        <begin position="45"/>
        <end position="103"/>
    </location>
</feature>